<dbReference type="PROSITE" id="PS00092">
    <property type="entry name" value="N6_MTASE"/>
    <property type="match status" value="1"/>
</dbReference>
<gene>
    <name evidence="5" type="ORF">B9L19_03590</name>
</gene>
<dbReference type="Pfam" id="PF02384">
    <property type="entry name" value="N6_Mtase"/>
    <property type="match status" value="1"/>
</dbReference>
<dbReference type="AlphaFoldDB" id="A0AA91YUR9"/>
<dbReference type="EMBL" id="NEWK01000001">
    <property type="protein sequence ID" value="OXB89177.1"/>
    <property type="molecule type" value="Genomic_DNA"/>
</dbReference>
<dbReference type="PDB" id="8W2P">
    <property type="method" value="EM"/>
    <property type="resolution" value="3.14 A"/>
    <property type="chains" value="A/B=1-916"/>
</dbReference>
<feature type="binding site" evidence="7">
    <location>
        <position position="362"/>
    </location>
    <ligand>
        <name>S-adenosyl-L-methionine</name>
        <dbReference type="ChEBI" id="CHEBI:59789"/>
    </ligand>
</feature>
<name>A0AA91YUR9_9BACL</name>
<keyword evidence="7" id="KW-0949">S-adenosyl-L-methionine</keyword>
<feature type="coiled-coil region" evidence="2">
    <location>
        <begin position="800"/>
        <end position="849"/>
    </location>
</feature>
<evidence type="ECO:0000259" key="3">
    <source>
        <dbReference type="Pfam" id="PF02384"/>
    </source>
</evidence>
<dbReference type="GO" id="GO:0032259">
    <property type="term" value="P:methylation"/>
    <property type="evidence" value="ECO:0007669"/>
    <property type="project" value="InterPro"/>
</dbReference>
<keyword evidence="7" id="KW-0002">3D-structure</keyword>
<feature type="binding site" evidence="7">
    <location>
        <position position="482"/>
    </location>
    <ligand>
        <name>S-adenosyl-L-homocysteine</name>
        <dbReference type="ChEBI" id="CHEBI:57856"/>
    </ligand>
</feature>
<evidence type="ECO:0000259" key="4">
    <source>
        <dbReference type="Pfam" id="PF13588"/>
    </source>
</evidence>
<feature type="domain" description="Type I restriction enzyme R protein N-terminal" evidence="4">
    <location>
        <begin position="48"/>
        <end position="115"/>
    </location>
</feature>
<dbReference type="SUPFAM" id="SSF53335">
    <property type="entry name" value="S-adenosyl-L-methionine-dependent methyltransferases"/>
    <property type="match status" value="1"/>
</dbReference>
<dbReference type="Pfam" id="PF13588">
    <property type="entry name" value="HSDR_N_2"/>
    <property type="match status" value="1"/>
</dbReference>
<dbReference type="SMR" id="A0AA91YUR9"/>
<dbReference type="InterPro" id="IPR002052">
    <property type="entry name" value="DNA_methylase_N6_adenine_CS"/>
</dbReference>
<evidence type="ECO:0000256" key="2">
    <source>
        <dbReference type="SAM" id="Coils"/>
    </source>
</evidence>
<comment type="caution">
    <text evidence="5">The sequence shown here is derived from an EMBL/GenBank/DDBJ whole genome shotgun (WGS) entry which is preliminary data.</text>
</comment>
<feature type="binding site" evidence="7">
    <location>
        <position position="402"/>
    </location>
    <ligand>
        <name>S-adenosyl-L-homocysteine</name>
        <dbReference type="ChEBI" id="CHEBI:57856"/>
    </ligand>
</feature>
<dbReference type="PANTHER" id="PTHR42998">
    <property type="entry name" value="TYPE I RESTRICTION ENZYME HINDVIIP M PROTEIN-RELATED"/>
    <property type="match status" value="1"/>
</dbReference>
<dbReference type="EMDB" id="EMD-43754"/>
<keyword evidence="2" id="KW-0175">Coiled coil</keyword>
<evidence type="ECO:0000256" key="1">
    <source>
        <dbReference type="ARBA" id="ARBA00022747"/>
    </source>
</evidence>
<reference evidence="5 6" key="1">
    <citation type="submission" date="2017-05" db="EMBL/GenBank/DDBJ databases">
        <title>The genome sequence of Geobacillus thermocatenulatus DSM 730.</title>
        <authorList>
            <person name="Ramaloko W.T."/>
            <person name="Koen N."/>
            <person name="Polliack S."/>
            <person name="Aliyu H."/>
            <person name="Lebre P."/>
            <person name="Mohr T."/>
            <person name="Oswald F."/>
            <person name="Zwick M."/>
            <person name="Neumann A."/>
            <person name="Syldatk C."/>
            <person name="Cowan D."/>
            <person name="De Maayer P."/>
        </authorList>
    </citation>
    <scope>NUCLEOTIDE SEQUENCE [LARGE SCALE GENOMIC DNA]</scope>
    <source>
        <strain evidence="5 6">BGSC 93A1</strain>
    </source>
</reference>
<feature type="binding site" evidence="7">
    <location>
        <position position="400"/>
    </location>
    <ligand>
        <name>S-adenosyl-L-homocysteine</name>
        <dbReference type="ChEBI" id="CHEBI:57856"/>
    </ligand>
</feature>
<feature type="domain" description="DNA methylase adenine-specific" evidence="3">
    <location>
        <begin position="338"/>
        <end position="625"/>
    </location>
</feature>
<feature type="binding site" evidence="7">
    <location>
        <position position="362"/>
    </location>
    <ligand>
        <name>S-adenosyl-L-homocysteine</name>
        <dbReference type="ChEBI" id="CHEBI:57856"/>
    </ligand>
</feature>
<evidence type="ECO:0007829" key="7">
    <source>
        <dbReference type="PDB" id="8W2P"/>
    </source>
</evidence>
<organism evidence="5 6">
    <name type="scientific">Geobacillus thermocatenulatus</name>
    <dbReference type="NCBI Taxonomy" id="33938"/>
    <lineage>
        <taxon>Bacteria</taxon>
        <taxon>Bacillati</taxon>
        <taxon>Bacillota</taxon>
        <taxon>Bacilli</taxon>
        <taxon>Bacillales</taxon>
        <taxon>Anoxybacillaceae</taxon>
        <taxon>Geobacillus</taxon>
        <taxon>Geobacillus thermoleovorans group</taxon>
    </lineage>
</organism>
<sequence length="916" mass="107130">MKNWQRIVEAKLEQQKHKVAEISLENGTVNYSKKIKHNRNLKALTGDEEIVRAFLIDRLVNELDYKPEYLETEKEYTIKGGHSKINPRVDVLVKDDKGNPFFFIEVKAPNKFEEDKDEIEGQLFALAQAEERDFKTKVKYLVYYTIELIDDEIVDRAIIIDFEKYPTYTDWSNGGFISTGTELTAGYGEPKKQPLIKGHEKYDLRVRIDREEIEGLGRNLHNVLWGGGGTNDSEIFYSLVNIILAKIQDEYEKEDGQEYDFQVYQYGDNVESPQKLFDRINALYKRALREQLNVTDEQKIAEDNVINRNKFPLNKLVYTVQALESLSFLEGRNSLDGKDILGDFFESIIRDGFKQTKGQFFTPTPIVKFILYALQLDKLAIDRLNNDRELPLIIDPSAGSGTFLIEAMKLITKEVKYKQNHKVKSSRQITKRFEELFMPDHNENKWAREYLYGCEINFDLGTASKVNMILHGDGSANIFVQDGLLPFRFYVKETSPNYLETASPDALYGDKEVNGKFDVVVSNPPFSVDLDTQTQREVRNAFLFGDKKNSENLFIERYYQLLKEGGRLGVVLPESVFDTTENKYIRLFIFKYFKVKAVVSLPQVTFEPFTSTKTSLLFAQKKTKEEVEQWNELWDKYGKEWSLLKTRINDYFSYFVKGRPLNKKWAPDVVKDIQEGNEDNIRKNIFRFLKDHIKEEDKNLEIKDLLIKYAEEISSISKHEKETDVFGFYNAWWVFGEVAKELDYPIFMAEAENVGYKRTKKGEKPMPNDLYDLEYAPSTLDCEKVLSSFDIEINALEASKTKLSVEKGLLEEKLKDKEDKENEKIQKRLNKISELLETIENQLDSIRSKKLEVEGILEKYYENNKLKEEYSERDDEELINHFKHGVLYQYRSEDILLRNKTVHKILDEIRQEVIWD</sequence>
<dbReference type="Gene3D" id="3.40.50.150">
    <property type="entry name" value="Vaccinia Virus protein VP39"/>
    <property type="match status" value="1"/>
</dbReference>
<keyword evidence="6" id="KW-1185">Reference proteome</keyword>
<reference evidence="7" key="2">
    <citation type="submission" date="2024-02" db="PDB data bank">
        <title>Structural and biochemical analysis of subunit assembly, DNA recognition and cleavage by a Type IIB restriction-modification enzyme: BsaXI.</title>
        <authorList>
            <person name="Heiter D."/>
            <person name="Xu S."/>
            <person name="Stoddard B.L."/>
            <person name="Shen B.W."/>
        </authorList>
    </citation>
    <scope>STRUCTURE BY ELECTRON MICROSCOPY (3.14 ANGSTROMS) IN COMPLEX WITH S-ADENOSYL-L-HOMOCYSTEINE AND S-ADENOSYL-L-METHIONINE</scope>
</reference>
<dbReference type="Proteomes" id="UP000198378">
    <property type="component" value="Unassembled WGS sequence"/>
</dbReference>
<feature type="binding site" evidence="7">
    <location>
        <position position="482"/>
    </location>
    <ligand>
        <name>S-adenosyl-L-methionine</name>
        <dbReference type="ChEBI" id="CHEBI:59789"/>
    </ligand>
</feature>
<feature type="binding site" evidence="7">
    <location>
        <position position="229"/>
    </location>
    <ligand>
        <name>S-adenosyl-L-homocysteine</name>
        <dbReference type="ChEBI" id="CHEBI:57856"/>
    </ligand>
</feature>
<dbReference type="GO" id="GO:0008170">
    <property type="term" value="F:N-methyltransferase activity"/>
    <property type="evidence" value="ECO:0007669"/>
    <property type="project" value="InterPro"/>
</dbReference>
<dbReference type="GO" id="GO:0009307">
    <property type="term" value="P:DNA restriction-modification system"/>
    <property type="evidence" value="ECO:0007669"/>
    <property type="project" value="UniProtKB-KW"/>
</dbReference>
<protein>
    <submittedName>
        <fullName evidence="5">Uncharacterized protein</fullName>
    </submittedName>
</protein>
<dbReference type="RefSeq" id="WP_089113858.1">
    <property type="nucleotide sequence ID" value="NZ_CP018058.1"/>
</dbReference>
<dbReference type="GO" id="GO:0003677">
    <property type="term" value="F:DNA binding"/>
    <property type="evidence" value="ECO:0007669"/>
    <property type="project" value="InterPro"/>
</dbReference>
<keyword evidence="1" id="KW-0680">Restriction system</keyword>
<feature type="binding site" evidence="7">
    <location>
        <position position="484"/>
    </location>
    <ligand>
        <name>S-adenosyl-L-methionine</name>
        <dbReference type="ChEBI" id="CHEBI:59789"/>
    </ligand>
</feature>
<accession>A0AA91YUR9</accession>
<evidence type="ECO:0000313" key="6">
    <source>
        <dbReference type="Proteomes" id="UP000198378"/>
    </source>
</evidence>
<proteinExistence type="evidence at protein level"/>
<dbReference type="CDD" id="cd02440">
    <property type="entry name" value="AdoMet_MTases"/>
    <property type="match status" value="1"/>
</dbReference>
<feature type="binding site" evidence="7">
    <location>
        <position position="455"/>
    </location>
    <ligand>
        <name>S-adenosyl-L-homocysteine</name>
        <dbReference type="ChEBI" id="CHEBI:57856"/>
    </ligand>
</feature>
<dbReference type="InterPro" id="IPR003356">
    <property type="entry name" value="DNA_methylase_A-5"/>
</dbReference>
<dbReference type="PANTHER" id="PTHR42998:SF1">
    <property type="entry name" value="TYPE I RESTRICTION ENZYME HINDI METHYLASE SUBUNIT"/>
    <property type="match status" value="1"/>
</dbReference>
<feature type="binding site" evidence="7">
    <location>
        <position position="357"/>
    </location>
    <ligand>
        <name>S-adenosyl-L-methionine</name>
        <dbReference type="ChEBI" id="CHEBI:59789"/>
    </ligand>
</feature>
<dbReference type="PRINTS" id="PR00507">
    <property type="entry name" value="N12N6MTFRASE"/>
</dbReference>
<dbReference type="InterPro" id="IPR052916">
    <property type="entry name" value="Type-I_RE_MTase_Subunit"/>
</dbReference>
<dbReference type="InterPro" id="IPR029464">
    <property type="entry name" value="HSDR_N"/>
</dbReference>
<evidence type="ECO:0000313" key="5">
    <source>
        <dbReference type="EMBL" id="OXB89177.1"/>
    </source>
</evidence>
<feature type="binding site" evidence="7">
    <location>
        <position position="483"/>
    </location>
    <ligand>
        <name>S-adenosyl-L-methionine</name>
        <dbReference type="ChEBI" id="CHEBI:59789"/>
    </ligand>
</feature>
<dbReference type="InterPro" id="IPR029063">
    <property type="entry name" value="SAM-dependent_MTases_sf"/>
</dbReference>